<organism evidence="7 8">
    <name type="scientific">Phocaeicola barnesiae</name>
    <dbReference type="NCBI Taxonomy" id="376804"/>
    <lineage>
        <taxon>Bacteria</taxon>
        <taxon>Pseudomonadati</taxon>
        <taxon>Bacteroidota</taxon>
        <taxon>Bacteroidia</taxon>
        <taxon>Bacteroidales</taxon>
        <taxon>Bacteroidaceae</taxon>
        <taxon>Phocaeicola</taxon>
    </lineage>
</organism>
<protein>
    <submittedName>
        <fullName evidence="7">Oligosaccharide flippase family protein</fullName>
    </submittedName>
</protein>
<evidence type="ECO:0000256" key="2">
    <source>
        <dbReference type="ARBA" id="ARBA00022475"/>
    </source>
</evidence>
<dbReference type="InterPro" id="IPR002797">
    <property type="entry name" value="Polysacc_synth"/>
</dbReference>
<feature type="transmembrane region" description="Helical" evidence="6">
    <location>
        <begin position="213"/>
        <end position="234"/>
    </location>
</feature>
<dbReference type="GO" id="GO:0005886">
    <property type="term" value="C:plasma membrane"/>
    <property type="evidence" value="ECO:0007669"/>
    <property type="project" value="UniProtKB-SubCell"/>
</dbReference>
<comment type="caution">
    <text evidence="7">The sequence shown here is derived from an EMBL/GenBank/DDBJ whole genome shotgun (WGS) entry which is preliminary data.</text>
</comment>
<evidence type="ECO:0000256" key="6">
    <source>
        <dbReference type="SAM" id="Phobius"/>
    </source>
</evidence>
<feature type="transmembrane region" description="Helical" evidence="6">
    <location>
        <begin position="155"/>
        <end position="176"/>
    </location>
</feature>
<dbReference type="AlphaFoldDB" id="A0AAW5N786"/>
<feature type="transmembrane region" description="Helical" evidence="6">
    <location>
        <begin position="254"/>
        <end position="276"/>
    </location>
</feature>
<reference evidence="7 8" key="1">
    <citation type="submission" date="2022-08" db="EMBL/GenBank/DDBJ databases">
        <authorList>
            <person name="Zeman M."/>
            <person name="Kubasova T."/>
        </authorList>
    </citation>
    <scope>NUCLEOTIDE SEQUENCE [LARGE SCALE GENOMIC DNA]</scope>
    <source>
        <strain evidence="7 8">ET62</strain>
    </source>
</reference>
<feature type="transmembrane region" description="Helical" evidence="6">
    <location>
        <begin position="341"/>
        <end position="363"/>
    </location>
</feature>
<sequence>MISFKQIYSSSLFRKSFIYVFCDGINKAIPFLLLPFITHYLTPADYGIVTNINVYIQVISVFCYTCSVGVIPVVFYKLDKAELQKYISTIIIINIITLLLCCILSIFISHWIDRVLNISVNFQILSLISILFSGVTSVNMILWRCEEKAVAFGSYQISQSAVNALSTIVFVIILLMGWKGRVYSMILTSIIFGLFSLYLLYKKGYVSIYINKKYAKQLLVFAIPLIPHALSFWFKSGIDKIMLTNMTNLTSNGLYSVSLTWGGIISMFLTAFSNAYNPYIFKKLSCFDKCKDSTVNEQRRLVKLIYGMILLIFIFSVIMFFISFVLIQIMYDDSYYGSLQYLPWIMLAQFFQGVYLLFVCFIHYSFKTKILGIITLSSSLLQVGITYLMILYVGSIGAAISSALGGLFMTFLVVRYAMSVYKLPWFNISYAENTERKQL</sequence>
<evidence type="ECO:0000256" key="5">
    <source>
        <dbReference type="ARBA" id="ARBA00023136"/>
    </source>
</evidence>
<accession>A0AAW5N786</accession>
<gene>
    <name evidence="7" type="ORF">NW209_02595</name>
</gene>
<dbReference type="PANTHER" id="PTHR30250">
    <property type="entry name" value="PST FAMILY PREDICTED COLANIC ACID TRANSPORTER"/>
    <property type="match status" value="1"/>
</dbReference>
<dbReference type="InterPro" id="IPR050833">
    <property type="entry name" value="Poly_Biosynth_Transport"/>
</dbReference>
<keyword evidence="5 6" id="KW-0472">Membrane</keyword>
<feature type="transmembrane region" description="Helical" evidence="6">
    <location>
        <begin position="124"/>
        <end position="143"/>
    </location>
</feature>
<proteinExistence type="predicted"/>
<feature type="transmembrane region" description="Helical" evidence="6">
    <location>
        <begin position="370"/>
        <end position="390"/>
    </location>
</feature>
<feature type="transmembrane region" description="Helical" evidence="6">
    <location>
        <begin position="396"/>
        <end position="418"/>
    </location>
</feature>
<dbReference type="Proteomes" id="UP001204579">
    <property type="component" value="Unassembled WGS sequence"/>
</dbReference>
<keyword evidence="4 6" id="KW-1133">Transmembrane helix</keyword>
<dbReference type="Pfam" id="PF01943">
    <property type="entry name" value="Polysacc_synt"/>
    <property type="match status" value="1"/>
</dbReference>
<evidence type="ECO:0000256" key="3">
    <source>
        <dbReference type="ARBA" id="ARBA00022692"/>
    </source>
</evidence>
<keyword evidence="3 6" id="KW-0812">Transmembrane</keyword>
<feature type="transmembrane region" description="Helical" evidence="6">
    <location>
        <begin position="87"/>
        <end position="112"/>
    </location>
</feature>
<keyword evidence="8" id="KW-1185">Reference proteome</keyword>
<dbReference type="EMBL" id="JANRHJ010000002">
    <property type="protein sequence ID" value="MCR8872919.1"/>
    <property type="molecule type" value="Genomic_DNA"/>
</dbReference>
<evidence type="ECO:0000256" key="4">
    <source>
        <dbReference type="ARBA" id="ARBA00022989"/>
    </source>
</evidence>
<comment type="subcellular location">
    <subcellularLocation>
        <location evidence="1">Cell membrane</location>
        <topology evidence="1">Multi-pass membrane protein</topology>
    </subcellularLocation>
</comment>
<dbReference type="PANTHER" id="PTHR30250:SF11">
    <property type="entry name" value="O-ANTIGEN TRANSPORTER-RELATED"/>
    <property type="match status" value="1"/>
</dbReference>
<feature type="transmembrane region" description="Helical" evidence="6">
    <location>
        <begin position="182"/>
        <end position="201"/>
    </location>
</feature>
<dbReference type="RefSeq" id="WP_258335326.1">
    <property type="nucleotide sequence ID" value="NZ_JANRHJ010000002.1"/>
</dbReference>
<evidence type="ECO:0000256" key="1">
    <source>
        <dbReference type="ARBA" id="ARBA00004651"/>
    </source>
</evidence>
<feature type="transmembrane region" description="Helical" evidence="6">
    <location>
        <begin position="12"/>
        <end position="34"/>
    </location>
</feature>
<feature type="transmembrane region" description="Helical" evidence="6">
    <location>
        <begin position="304"/>
        <end position="329"/>
    </location>
</feature>
<name>A0AAW5N786_9BACT</name>
<evidence type="ECO:0000313" key="7">
    <source>
        <dbReference type="EMBL" id="MCR8872919.1"/>
    </source>
</evidence>
<feature type="transmembrane region" description="Helical" evidence="6">
    <location>
        <begin position="54"/>
        <end position="75"/>
    </location>
</feature>
<keyword evidence="2" id="KW-1003">Cell membrane</keyword>
<evidence type="ECO:0000313" key="8">
    <source>
        <dbReference type="Proteomes" id="UP001204579"/>
    </source>
</evidence>